<reference evidence="4" key="1">
    <citation type="submission" date="2016-01" db="EMBL/GenBank/DDBJ databases">
        <authorList>
            <person name="Mitreva M."/>
            <person name="Pepin K.H."/>
            <person name="Mihindukulasuriya K.A."/>
            <person name="Fulton R."/>
            <person name="Fronick C."/>
            <person name="O'Laughlin M."/>
            <person name="Miner T."/>
            <person name="Herter B."/>
            <person name="Rosa B.A."/>
            <person name="Cordes M."/>
            <person name="Tomlinson C."/>
            <person name="Wollam A."/>
            <person name="Palsikar V.B."/>
            <person name="Mardis E.R."/>
            <person name="Wilson R.K."/>
        </authorList>
    </citation>
    <scope>NUCLEOTIDE SEQUENCE [LARGE SCALE GENOMIC DNA]</scope>
    <source>
        <strain evidence="4">MJR7757B</strain>
    </source>
</reference>
<feature type="transmembrane region" description="Helical" evidence="2">
    <location>
        <begin position="135"/>
        <end position="153"/>
    </location>
</feature>
<dbReference type="RefSeq" id="WP_060797863.1">
    <property type="nucleotide sequence ID" value="NZ_KQ956624.1"/>
</dbReference>
<feature type="transmembrane region" description="Helical" evidence="2">
    <location>
        <begin position="90"/>
        <end position="112"/>
    </location>
</feature>
<keyword evidence="2" id="KW-0472">Membrane</keyword>
<feature type="transmembrane region" description="Helical" evidence="2">
    <location>
        <begin position="173"/>
        <end position="190"/>
    </location>
</feature>
<feature type="transmembrane region" description="Helical" evidence="2">
    <location>
        <begin position="224"/>
        <end position="241"/>
    </location>
</feature>
<dbReference type="Proteomes" id="UP000070401">
    <property type="component" value="Unassembled WGS sequence"/>
</dbReference>
<feature type="transmembrane region" description="Helical" evidence="2">
    <location>
        <begin position="196"/>
        <end position="217"/>
    </location>
</feature>
<feature type="region of interest" description="Disordered" evidence="1">
    <location>
        <begin position="53"/>
        <end position="72"/>
    </location>
</feature>
<comment type="caution">
    <text evidence="3">The sequence shown here is derived from an EMBL/GenBank/DDBJ whole genome shotgun (WGS) entry which is preliminary data.</text>
</comment>
<evidence type="ECO:0000256" key="1">
    <source>
        <dbReference type="SAM" id="MobiDB-lite"/>
    </source>
</evidence>
<dbReference type="PATRIC" id="fig|851.8.peg.264"/>
<name>A0A133PB16_FUSNU</name>
<dbReference type="EMBL" id="LRPY01000024">
    <property type="protein sequence ID" value="KXA25764.1"/>
    <property type="molecule type" value="Genomic_DNA"/>
</dbReference>
<sequence length="244" mass="29385">MGKEKDDREFSGIIKVTFSEYEVKDKKKRKIYNKKKFKDHEIELTGKLIRKINEESHDNKDEVQKPNEKVPEEKGKKIKEIFIPKSPSEFWTLTLNIPILFSIVYFIIDIIYKNKMKEKFNLPSEYFSINFKNTIFYMICSIIIIPLLILLNFKPNNDSNKVQKNNECNKVNLIKIITLILFCYVTVILVKVENTILYILIYIFFFFLAFYIFIILLEKKCIKIGTLILFIFFYNYKNFYIRFF</sequence>
<evidence type="ECO:0000313" key="3">
    <source>
        <dbReference type="EMBL" id="KXA25764.1"/>
    </source>
</evidence>
<keyword evidence="2" id="KW-1133">Transmembrane helix</keyword>
<gene>
    <name evidence="3" type="ORF">HMPREF3221_00265</name>
</gene>
<organism evidence="3 4">
    <name type="scientific">Fusobacterium nucleatum</name>
    <dbReference type="NCBI Taxonomy" id="851"/>
    <lineage>
        <taxon>Bacteria</taxon>
        <taxon>Fusobacteriati</taxon>
        <taxon>Fusobacteriota</taxon>
        <taxon>Fusobacteriia</taxon>
        <taxon>Fusobacteriales</taxon>
        <taxon>Fusobacteriaceae</taxon>
        <taxon>Fusobacterium</taxon>
    </lineage>
</organism>
<keyword evidence="2" id="KW-0812">Transmembrane</keyword>
<protein>
    <submittedName>
        <fullName evidence="3">Uncharacterized protein</fullName>
    </submittedName>
</protein>
<accession>A0A133PB16</accession>
<keyword evidence="4" id="KW-1185">Reference proteome</keyword>
<evidence type="ECO:0000256" key="2">
    <source>
        <dbReference type="SAM" id="Phobius"/>
    </source>
</evidence>
<dbReference type="AlphaFoldDB" id="A0A133PB16"/>
<evidence type="ECO:0000313" key="4">
    <source>
        <dbReference type="Proteomes" id="UP000070401"/>
    </source>
</evidence>
<proteinExistence type="predicted"/>